<feature type="compositionally biased region" description="Polar residues" evidence="1">
    <location>
        <begin position="136"/>
        <end position="150"/>
    </location>
</feature>
<dbReference type="AlphaFoldDB" id="A0A183BKV6"/>
<keyword evidence="3" id="KW-0732">Signal</keyword>
<protein>
    <submittedName>
        <fullName evidence="5">ShKT domain-containing protein</fullName>
    </submittedName>
</protein>
<evidence type="ECO:0000313" key="4">
    <source>
        <dbReference type="Proteomes" id="UP000050741"/>
    </source>
</evidence>
<feature type="region of interest" description="Disordered" evidence="1">
    <location>
        <begin position="118"/>
        <end position="171"/>
    </location>
</feature>
<keyword evidence="4" id="KW-1185">Reference proteome</keyword>
<keyword evidence="2" id="KW-1133">Transmembrane helix</keyword>
<feature type="transmembrane region" description="Helical" evidence="2">
    <location>
        <begin position="194"/>
        <end position="213"/>
    </location>
</feature>
<name>A0A183BKV6_GLOPA</name>
<keyword evidence="2" id="KW-0812">Transmembrane</keyword>
<keyword evidence="2" id="KW-0472">Membrane</keyword>
<sequence>MTQRFVNIVLAFAFFIEPVALQANRLRCYQGIHGVEVPYELSLRLAKLNISLEHDMTECVSDGRVCTFFECKAQDWYFASCSRQHAFCNFEMSQYCVQDKCQLCYTDRCNLPLSMRPNSTTRATSTSSALPLAMRSDTTTNDQSKTTQIPDTKMQAGHNKTNSENGTSGQVVEVPLAEKSNGTKKSAGLSAKVAPLYVLAMLLVISQAFLWFIEKMPWI</sequence>
<organism evidence="4 5">
    <name type="scientific">Globodera pallida</name>
    <name type="common">Potato cyst nematode worm</name>
    <name type="synonym">Heterodera pallida</name>
    <dbReference type="NCBI Taxonomy" id="36090"/>
    <lineage>
        <taxon>Eukaryota</taxon>
        <taxon>Metazoa</taxon>
        <taxon>Ecdysozoa</taxon>
        <taxon>Nematoda</taxon>
        <taxon>Chromadorea</taxon>
        <taxon>Rhabditida</taxon>
        <taxon>Tylenchina</taxon>
        <taxon>Tylenchomorpha</taxon>
        <taxon>Tylenchoidea</taxon>
        <taxon>Heteroderidae</taxon>
        <taxon>Heteroderinae</taxon>
        <taxon>Globodera</taxon>
    </lineage>
</organism>
<accession>A0A183BKV6</accession>
<evidence type="ECO:0000256" key="2">
    <source>
        <dbReference type="SAM" id="Phobius"/>
    </source>
</evidence>
<evidence type="ECO:0000313" key="5">
    <source>
        <dbReference type="WBParaSite" id="GPLIN_000123700"/>
    </source>
</evidence>
<reference evidence="4" key="1">
    <citation type="submission" date="2013-12" db="EMBL/GenBank/DDBJ databases">
        <authorList>
            <person name="Aslett M."/>
        </authorList>
    </citation>
    <scope>NUCLEOTIDE SEQUENCE [LARGE SCALE GENOMIC DNA]</scope>
    <source>
        <strain evidence="4">Lindley</strain>
    </source>
</reference>
<proteinExistence type="predicted"/>
<feature type="compositionally biased region" description="Polar residues" evidence="1">
    <location>
        <begin position="158"/>
        <end position="170"/>
    </location>
</feature>
<reference evidence="4" key="2">
    <citation type="submission" date="2014-05" db="EMBL/GenBank/DDBJ databases">
        <title>The genome and life-stage specific transcriptomes of Globodera pallida elucidate key aspects of plant parasitism by a cyst nematode.</title>
        <authorList>
            <person name="Cotton J.A."/>
            <person name="Lilley C.J."/>
            <person name="Jones L.M."/>
            <person name="Kikuchi T."/>
            <person name="Reid A.J."/>
            <person name="Thorpe P."/>
            <person name="Tsai I.J."/>
            <person name="Beasley H."/>
            <person name="Blok V."/>
            <person name="Cock P.J.A."/>
            <person name="Van den Akker S.E."/>
            <person name="Holroyd N."/>
            <person name="Hunt M."/>
            <person name="Mantelin S."/>
            <person name="Naghra H."/>
            <person name="Pain A."/>
            <person name="Palomares-Rius J.E."/>
            <person name="Zarowiecki M."/>
            <person name="Berriman M."/>
            <person name="Jones J.T."/>
            <person name="Urwin P.E."/>
        </authorList>
    </citation>
    <scope>NUCLEOTIDE SEQUENCE [LARGE SCALE GENOMIC DNA]</scope>
    <source>
        <strain evidence="4">Lindley</strain>
    </source>
</reference>
<reference evidence="5" key="3">
    <citation type="submission" date="2016-06" db="UniProtKB">
        <authorList>
            <consortium name="WormBaseParasite"/>
        </authorList>
    </citation>
    <scope>IDENTIFICATION</scope>
</reference>
<dbReference type="Proteomes" id="UP000050741">
    <property type="component" value="Unassembled WGS sequence"/>
</dbReference>
<feature type="signal peptide" evidence="3">
    <location>
        <begin position="1"/>
        <end position="21"/>
    </location>
</feature>
<feature type="compositionally biased region" description="Low complexity" evidence="1">
    <location>
        <begin position="119"/>
        <end position="129"/>
    </location>
</feature>
<feature type="chain" id="PRO_5008146277" evidence="3">
    <location>
        <begin position="22"/>
        <end position="219"/>
    </location>
</feature>
<evidence type="ECO:0000256" key="1">
    <source>
        <dbReference type="SAM" id="MobiDB-lite"/>
    </source>
</evidence>
<evidence type="ECO:0000256" key="3">
    <source>
        <dbReference type="SAM" id="SignalP"/>
    </source>
</evidence>
<dbReference type="WBParaSite" id="GPLIN_000123700">
    <property type="protein sequence ID" value="GPLIN_000123700"/>
    <property type="gene ID" value="GPLIN_000123700"/>
</dbReference>